<reference evidence="3" key="2">
    <citation type="submission" date="2020-05" db="UniProtKB">
        <authorList>
            <consortium name="EnsemblMetazoa"/>
        </authorList>
    </citation>
    <scope>IDENTIFICATION</scope>
    <source>
        <strain evidence="3">IAEA</strain>
    </source>
</reference>
<reference evidence="4" key="1">
    <citation type="submission" date="2014-03" db="EMBL/GenBank/DDBJ databases">
        <authorList>
            <person name="Aksoy S."/>
            <person name="Warren W."/>
            <person name="Wilson R.K."/>
        </authorList>
    </citation>
    <scope>NUCLEOTIDE SEQUENCE [LARGE SCALE GENOMIC DNA]</scope>
    <source>
        <strain evidence="4">IAEA</strain>
    </source>
</reference>
<feature type="binding site" evidence="1">
    <location>
        <position position="112"/>
    </location>
    <ligand>
        <name>Zn(2+)</name>
        <dbReference type="ChEBI" id="CHEBI:29105"/>
    </ligand>
</feature>
<dbReference type="VEuPathDB" id="VectorBase:GPAI020473"/>
<feature type="binding site" evidence="1">
    <location>
        <position position="59"/>
    </location>
    <ligand>
        <name>Zn(2+)</name>
        <dbReference type="ChEBI" id="CHEBI:29105"/>
    </ligand>
</feature>
<dbReference type="PROSITE" id="PS51915">
    <property type="entry name" value="ZAD"/>
    <property type="match status" value="1"/>
</dbReference>
<dbReference type="SMART" id="SM00868">
    <property type="entry name" value="zf-AD"/>
    <property type="match status" value="1"/>
</dbReference>
<dbReference type="InterPro" id="IPR012934">
    <property type="entry name" value="Znf_AD"/>
</dbReference>
<name>A0A1A9ZNY1_GLOPL</name>
<evidence type="ECO:0000313" key="4">
    <source>
        <dbReference type="Proteomes" id="UP000092445"/>
    </source>
</evidence>
<proteinExistence type="predicted"/>
<protein>
    <recommendedName>
        <fullName evidence="2">ZAD domain-containing protein</fullName>
    </recommendedName>
</protein>
<evidence type="ECO:0000259" key="2">
    <source>
        <dbReference type="PROSITE" id="PS51915"/>
    </source>
</evidence>
<dbReference type="Proteomes" id="UP000092445">
    <property type="component" value="Unassembled WGS sequence"/>
</dbReference>
<keyword evidence="4" id="KW-1185">Reference proteome</keyword>
<dbReference type="SUPFAM" id="SSF57716">
    <property type="entry name" value="Glucocorticoid receptor-like (DNA-binding domain)"/>
    <property type="match status" value="1"/>
</dbReference>
<feature type="domain" description="ZAD" evidence="2">
    <location>
        <begin position="57"/>
        <end position="139"/>
    </location>
</feature>
<dbReference type="Gene3D" id="3.40.1800.20">
    <property type="match status" value="1"/>
</dbReference>
<evidence type="ECO:0000313" key="3">
    <source>
        <dbReference type="EnsemblMetazoa" id="GPAI020473-PA"/>
    </source>
</evidence>
<organism evidence="3 4">
    <name type="scientific">Glossina pallidipes</name>
    <name type="common">Tsetse fly</name>
    <dbReference type="NCBI Taxonomy" id="7398"/>
    <lineage>
        <taxon>Eukaryota</taxon>
        <taxon>Metazoa</taxon>
        <taxon>Ecdysozoa</taxon>
        <taxon>Arthropoda</taxon>
        <taxon>Hexapoda</taxon>
        <taxon>Insecta</taxon>
        <taxon>Pterygota</taxon>
        <taxon>Neoptera</taxon>
        <taxon>Endopterygota</taxon>
        <taxon>Diptera</taxon>
        <taxon>Brachycera</taxon>
        <taxon>Muscomorpha</taxon>
        <taxon>Hippoboscoidea</taxon>
        <taxon>Glossinidae</taxon>
        <taxon>Glossina</taxon>
    </lineage>
</organism>
<keyword evidence="1" id="KW-0862">Zinc</keyword>
<keyword evidence="1" id="KW-0479">Metal-binding</keyword>
<evidence type="ECO:0000256" key="1">
    <source>
        <dbReference type="PROSITE-ProRule" id="PRU01263"/>
    </source>
</evidence>
<keyword evidence="1" id="KW-0863">Zinc-finger</keyword>
<dbReference type="STRING" id="7398.A0A1A9ZNY1"/>
<dbReference type="Pfam" id="PF07776">
    <property type="entry name" value="zf-AD"/>
    <property type="match status" value="1"/>
</dbReference>
<feature type="binding site" evidence="1">
    <location>
        <position position="62"/>
    </location>
    <ligand>
        <name>Zn(2+)</name>
        <dbReference type="ChEBI" id="CHEBI:29105"/>
    </ligand>
</feature>
<accession>A0A1A9ZNY1</accession>
<sequence length="165" mass="19135">MLHNNMLKRKLFSTHSESPKQKHSKTFAACLKRFSCCLVFPAKVYPFTIMEISIKWNICRVCLQEESDKRDGPSGGHMHNLFDNDKEEITKAIYECAGLTLRTDDNMPQKICRRCMTILGYALNFRKACRESEEYLNSVIQFALSPRKSPSPPVESKFLYFETTH</sequence>
<dbReference type="GO" id="GO:0005634">
    <property type="term" value="C:nucleus"/>
    <property type="evidence" value="ECO:0007669"/>
    <property type="project" value="InterPro"/>
</dbReference>
<dbReference type="EnsemblMetazoa" id="GPAI020473-RA">
    <property type="protein sequence ID" value="GPAI020473-PA"/>
    <property type="gene ID" value="GPAI020473"/>
</dbReference>
<dbReference type="GO" id="GO:0008270">
    <property type="term" value="F:zinc ion binding"/>
    <property type="evidence" value="ECO:0007669"/>
    <property type="project" value="UniProtKB-UniRule"/>
</dbReference>
<feature type="binding site" evidence="1">
    <location>
        <position position="115"/>
    </location>
    <ligand>
        <name>Zn(2+)</name>
        <dbReference type="ChEBI" id="CHEBI:29105"/>
    </ligand>
</feature>
<dbReference type="AlphaFoldDB" id="A0A1A9ZNY1"/>